<feature type="region of interest" description="Disordered" evidence="1">
    <location>
        <begin position="181"/>
        <end position="251"/>
    </location>
</feature>
<name>A0AAD8ZV08_9TELE</name>
<comment type="caution">
    <text evidence="2">The sequence shown here is derived from an EMBL/GenBank/DDBJ whole genome shotgun (WGS) entry which is preliminary data.</text>
</comment>
<dbReference type="EMBL" id="JAROKS010000002">
    <property type="protein sequence ID" value="KAK1805902.1"/>
    <property type="molecule type" value="Genomic_DNA"/>
</dbReference>
<keyword evidence="3" id="KW-1185">Reference proteome</keyword>
<evidence type="ECO:0000256" key="1">
    <source>
        <dbReference type="SAM" id="MobiDB-lite"/>
    </source>
</evidence>
<sequence length="268" mass="30202">MMPMFNPDSLRATSSVLCVLISARLFYSTPPRILLCFLHVTESTAGTKSTTSRERKAVNAVVGKPSTGHAADPHNWGERRRRILGGPECGAGSDSVESYKPESDYRDWYGEDQYPELDSAWSYDPYMDDQEGYAALGESKEFSDVSFRSDSSTMWGIRSWRWRRSFIRTLPLLWTPRCHREAASSSRKDAPSPKERRPRDRVPTPKPRRGRNEAPTVPAPETGKGAGALPGQFVPKPGEPPPPELQPSRRLEDRLRFLLASSDFLSFR</sequence>
<feature type="non-terminal residue" evidence="2">
    <location>
        <position position="268"/>
    </location>
</feature>
<dbReference type="Proteomes" id="UP001239994">
    <property type="component" value="Unassembled WGS sequence"/>
</dbReference>
<proteinExistence type="predicted"/>
<protein>
    <submittedName>
        <fullName evidence="2">Uncharacterized protein</fullName>
    </submittedName>
</protein>
<organism evidence="2 3">
    <name type="scientific">Electrophorus voltai</name>
    <dbReference type="NCBI Taxonomy" id="2609070"/>
    <lineage>
        <taxon>Eukaryota</taxon>
        <taxon>Metazoa</taxon>
        <taxon>Chordata</taxon>
        <taxon>Craniata</taxon>
        <taxon>Vertebrata</taxon>
        <taxon>Euteleostomi</taxon>
        <taxon>Actinopterygii</taxon>
        <taxon>Neopterygii</taxon>
        <taxon>Teleostei</taxon>
        <taxon>Ostariophysi</taxon>
        <taxon>Gymnotiformes</taxon>
        <taxon>Gymnotoidei</taxon>
        <taxon>Gymnotidae</taxon>
        <taxon>Electrophorus</taxon>
    </lineage>
</organism>
<feature type="compositionally biased region" description="Basic and acidic residues" evidence="1">
    <location>
        <begin position="181"/>
        <end position="203"/>
    </location>
</feature>
<reference evidence="2" key="1">
    <citation type="submission" date="2023-03" db="EMBL/GenBank/DDBJ databases">
        <title>Electrophorus voltai genome.</title>
        <authorList>
            <person name="Bian C."/>
        </authorList>
    </citation>
    <scope>NUCLEOTIDE SEQUENCE</scope>
    <source>
        <strain evidence="2">CB-2022</strain>
        <tissue evidence="2">Muscle</tissue>
    </source>
</reference>
<gene>
    <name evidence="2" type="ORF">P4O66_012795</name>
</gene>
<dbReference type="AlphaFoldDB" id="A0AAD8ZV08"/>
<evidence type="ECO:0000313" key="2">
    <source>
        <dbReference type="EMBL" id="KAK1805902.1"/>
    </source>
</evidence>
<accession>A0AAD8ZV08</accession>
<evidence type="ECO:0000313" key="3">
    <source>
        <dbReference type="Proteomes" id="UP001239994"/>
    </source>
</evidence>